<dbReference type="Proteomes" id="UP000182058">
    <property type="component" value="Chromosome I"/>
</dbReference>
<dbReference type="EMBL" id="LT629795">
    <property type="protein sequence ID" value="SDU49361.1"/>
    <property type="molecule type" value="Genomic_DNA"/>
</dbReference>
<reference evidence="2 3" key="1">
    <citation type="submission" date="2016-10" db="EMBL/GenBank/DDBJ databases">
        <authorList>
            <person name="Varghese N."/>
            <person name="Submissions S."/>
        </authorList>
    </citation>
    <scope>NUCLEOTIDE SEQUENCE [LARGE SCALE GENOMIC DNA]</scope>
    <source>
        <strain evidence="2 3">BS3667</strain>
    </source>
</reference>
<dbReference type="Pfam" id="PF00149">
    <property type="entry name" value="Metallophos"/>
    <property type="match status" value="1"/>
</dbReference>
<organism evidence="2 3">
    <name type="scientific">Pseudomonas psychrophila</name>
    <dbReference type="NCBI Taxonomy" id="122355"/>
    <lineage>
        <taxon>Bacteria</taxon>
        <taxon>Pseudomonadati</taxon>
        <taxon>Pseudomonadota</taxon>
        <taxon>Gammaproteobacteria</taxon>
        <taxon>Pseudomonadales</taxon>
        <taxon>Pseudomonadaceae</taxon>
        <taxon>Pseudomonas</taxon>
    </lineage>
</organism>
<evidence type="ECO:0000313" key="3">
    <source>
        <dbReference type="Proteomes" id="UP000182058"/>
    </source>
</evidence>
<evidence type="ECO:0000313" key="2">
    <source>
        <dbReference type="EMBL" id="SDU49361.1"/>
    </source>
</evidence>
<dbReference type="PANTHER" id="PTHR37844">
    <property type="entry name" value="SER/THR PROTEIN PHOSPHATASE SUPERFAMILY (AFU_ORTHOLOGUE AFUA_1G14840)"/>
    <property type="match status" value="1"/>
</dbReference>
<protein>
    <submittedName>
        <fullName evidence="2">Calcineurin-like phosphoesterase</fullName>
    </submittedName>
</protein>
<dbReference type="PANTHER" id="PTHR37844:SF2">
    <property type="entry name" value="SER_THR PROTEIN PHOSPHATASE SUPERFAMILY (AFU_ORTHOLOGUE AFUA_1G14840)"/>
    <property type="match status" value="1"/>
</dbReference>
<dbReference type="SUPFAM" id="SSF56300">
    <property type="entry name" value="Metallo-dependent phosphatases"/>
    <property type="match status" value="1"/>
</dbReference>
<evidence type="ECO:0000259" key="1">
    <source>
        <dbReference type="Pfam" id="PF00149"/>
    </source>
</evidence>
<dbReference type="Gene3D" id="3.60.21.10">
    <property type="match status" value="1"/>
</dbReference>
<gene>
    <name evidence="2" type="ORF">SAMN04490201_2028</name>
</gene>
<dbReference type="InterPro" id="IPR004843">
    <property type="entry name" value="Calcineurin-like_PHP"/>
</dbReference>
<proteinExistence type="predicted"/>
<feature type="domain" description="Calcineurin-like phosphoesterase" evidence="1">
    <location>
        <begin position="12"/>
        <end position="178"/>
    </location>
</feature>
<accession>A0ABY0VQQ0</accession>
<name>A0ABY0VQQ0_9PSED</name>
<dbReference type="InterPro" id="IPR029052">
    <property type="entry name" value="Metallo-depent_PP-like"/>
</dbReference>
<sequence>MSQGVEWANKAFHCPVVYVAGNHEYYKGHLDRTLQRMREKALPHVHVLENDQVIIDGVRFLGTTGWTDFSSTGDVTAALQSTRGSMNDYRQIRTGGQYWRVKPIEILSRSEFAKRWLLSQLSTKHHGKTVVVTHHAPSPECALGIEYEMGYLAAAYVNDWKDFTLFDIDLWVHGHTHVGYKKSIDGIPHASNPRGYPVEDTGFVSDLVLTI</sequence>
<keyword evidence="3" id="KW-1185">Reference proteome</keyword>